<accession>A0ABN1AV24</accession>
<keyword evidence="3" id="KW-1185">Reference proteome</keyword>
<protein>
    <submittedName>
        <fullName evidence="2">GNAT family N-acetyltransferase</fullName>
    </submittedName>
</protein>
<dbReference type="InterPro" id="IPR039143">
    <property type="entry name" value="GNPNAT1-like"/>
</dbReference>
<dbReference type="Gene3D" id="3.40.630.30">
    <property type="match status" value="1"/>
</dbReference>
<gene>
    <name evidence="2" type="ORF">GCM10008986_07150</name>
</gene>
<dbReference type="SUPFAM" id="SSF55729">
    <property type="entry name" value="Acyl-CoA N-acyltransferases (Nat)"/>
    <property type="match status" value="1"/>
</dbReference>
<evidence type="ECO:0000313" key="3">
    <source>
        <dbReference type="Proteomes" id="UP001500880"/>
    </source>
</evidence>
<dbReference type="Pfam" id="PF13508">
    <property type="entry name" value="Acetyltransf_7"/>
    <property type="match status" value="1"/>
</dbReference>
<proteinExistence type="predicted"/>
<dbReference type="PROSITE" id="PS51186">
    <property type="entry name" value="GNAT"/>
    <property type="match status" value="1"/>
</dbReference>
<name>A0ABN1AV24_9BACI</name>
<dbReference type="InterPro" id="IPR016181">
    <property type="entry name" value="Acyl_CoA_acyltransferase"/>
</dbReference>
<comment type="caution">
    <text evidence="2">The sequence shown here is derived from an EMBL/GenBank/DDBJ whole genome shotgun (WGS) entry which is preliminary data.</text>
</comment>
<dbReference type="Proteomes" id="UP001500880">
    <property type="component" value="Unassembled WGS sequence"/>
</dbReference>
<dbReference type="PANTHER" id="PTHR13355">
    <property type="entry name" value="GLUCOSAMINE 6-PHOSPHATE N-ACETYLTRANSFERASE"/>
    <property type="match status" value="1"/>
</dbReference>
<dbReference type="InterPro" id="IPR000182">
    <property type="entry name" value="GNAT_dom"/>
</dbReference>
<evidence type="ECO:0000259" key="1">
    <source>
        <dbReference type="PROSITE" id="PS51186"/>
    </source>
</evidence>
<organism evidence="2 3">
    <name type="scientific">Salinibacillus aidingensis</name>
    <dbReference type="NCBI Taxonomy" id="237684"/>
    <lineage>
        <taxon>Bacteria</taxon>
        <taxon>Bacillati</taxon>
        <taxon>Bacillota</taxon>
        <taxon>Bacilli</taxon>
        <taxon>Bacillales</taxon>
        <taxon>Bacillaceae</taxon>
        <taxon>Salinibacillus</taxon>
    </lineage>
</organism>
<feature type="domain" description="N-acetyltransferase" evidence="1">
    <location>
        <begin position="15"/>
        <end position="152"/>
    </location>
</feature>
<dbReference type="EMBL" id="BAAADO010000001">
    <property type="protein sequence ID" value="GAA0484440.1"/>
    <property type="molecule type" value="Genomic_DNA"/>
</dbReference>
<dbReference type="CDD" id="cd04301">
    <property type="entry name" value="NAT_SF"/>
    <property type="match status" value="1"/>
</dbReference>
<dbReference type="RefSeq" id="WP_343837609.1">
    <property type="nucleotide sequence ID" value="NZ_BAAADO010000001.1"/>
</dbReference>
<reference evidence="2 3" key="1">
    <citation type="journal article" date="2019" name="Int. J. Syst. Evol. Microbiol.">
        <title>The Global Catalogue of Microorganisms (GCM) 10K type strain sequencing project: providing services to taxonomists for standard genome sequencing and annotation.</title>
        <authorList>
            <consortium name="The Broad Institute Genomics Platform"/>
            <consortium name="The Broad Institute Genome Sequencing Center for Infectious Disease"/>
            <person name="Wu L."/>
            <person name="Ma J."/>
        </authorList>
    </citation>
    <scope>NUCLEOTIDE SEQUENCE [LARGE SCALE GENOMIC DNA]</scope>
    <source>
        <strain evidence="2 3">JCM 12389</strain>
    </source>
</reference>
<dbReference type="PANTHER" id="PTHR13355:SF23">
    <property type="entry name" value="FAMILY N-ACETYLTRANSFERASE, PUTATIVE (AFU_ORTHOLOGUE AFUA_3G00870)-RELATED"/>
    <property type="match status" value="1"/>
</dbReference>
<sequence>MRRQEHINVETIKDIVYRKANTNDKEYLYVLAKSLATSFDVNEFDFLDVFKSLLDDENVDLIVAEKEQKLIGYVLVFHHSAFYANGLISWVEELFVLEQYRRMHIGKHLMEEVEKLSKERVSKLVALATRRADKFYRSIGYSESATYFKKTF</sequence>
<evidence type="ECO:0000313" key="2">
    <source>
        <dbReference type="EMBL" id="GAA0484440.1"/>
    </source>
</evidence>